<protein>
    <submittedName>
        <fullName evidence="2">Uncharacterized protein</fullName>
    </submittedName>
</protein>
<feature type="signal peptide" evidence="1">
    <location>
        <begin position="1"/>
        <end position="22"/>
    </location>
</feature>
<evidence type="ECO:0000313" key="2">
    <source>
        <dbReference type="EMBL" id="EWM54317.1"/>
    </source>
</evidence>
<organism evidence="2 3">
    <name type="scientific">Ruminococcus flavefaciens 007c</name>
    <dbReference type="NCBI Taxonomy" id="1341157"/>
    <lineage>
        <taxon>Bacteria</taxon>
        <taxon>Bacillati</taxon>
        <taxon>Bacillota</taxon>
        <taxon>Clostridia</taxon>
        <taxon>Eubacteriales</taxon>
        <taxon>Oscillospiraceae</taxon>
        <taxon>Ruminococcus</taxon>
    </lineage>
</organism>
<accession>W7V0L9</accession>
<evidence type="ECO:0000313" key="3">
    <source>
        <dbReference type="Proteomes" id="UP000019365"/>
    </source>
</evidence>
<dbReference type="AlphaFoldDB" id="W7V0L9"/>
<gene>
    <name evidence="2" type="ORF">RF007C_11960</name>
</gene>
<dbReference type="RefSeq" id="WP_019678061.1">
    <property type="nucleotide sequence ID" value="NZ_ATAX01000016.1"/>
</dbReference>
<comment type="caution">
    <text evidence="2">The sequence shown here is derived from an EMBL/GenBank/DDBJ whole genome shotgun (WGS) entry which is preliminary data.</text>
</comment>
<dbReference type="Proteomes" id="UP000019365">
    <property type="component" value="Unassembled WGS sequence"/>
</dbReference>
<dbReference type="PATRIC" id="fig|1341157.4.peg.981"/>
<sequence>MKKALRKISAFALAVAIFGAGSGITKYDKPQKSPRLLKAYAQCHGCSYHMTRRTLYSGPNGALYERYCALCGQSYGTYYQSY</sequence>
<name>W7V0L9_RUMFL</name>
<evidence type="ECO:0000256" key="1">
    <source>
        <dbReference type="SAM" id="SignalP"/>
    </source>
</evidence>
<proteinExistence type="predicted"/>
<feature type="chain" id="PRO_5038791536" evidence="1">
    <location>
        <begin position="23"/>
        <end position="82"/>
    </location>
</feature>
<reference evidence="2 3" key="1">
    <citation type="journal article" date="2014" name="PLoS ONE">
        <title>Rumen cellulosomics: divergent fiber-degrading strategies revealed by comparative genome-wide analysis of six ruminococcal strains.</title>
        <authorList>
            <person name="Dassa B."/>
            <person name="Borovok I."/>
            <person name="Ruimy-Israeli V."/>
            <person name="Lamed R."/>
            <person name="Flint H.J."/>
            <person name="Duncan S.H."/>
            <person name="Henrissat B."/>
            <person name="Coutinho P."/>
            <person name="Morrison M."/>
            <person name="Mosoni P."/>
            <person name="Yeoman C.J."/>
            <person name="White B.A."/>
            <person name="Bayer E.A."/>
        </authorList>
    </citation>
    <scope>NUCLEOTIDE SEQUENCE [LARGE SCALE GENOMIC DNA]</scope>
    <source>
        <strain evidence="2 3">007c</strain>
    </source>
</reference>
<dbReference type="EMBL" id="ATAX01000016">
    <property type="protein sequence ID" value="EWM54317.1"/>
    <property type="molecule type" value="Genomic_DNA"/>
</dbReference>
<keyword evidence="3" id="KW-1185">Reference proteome</keyword>
<keyword evidence="1" id="KW-0732">Signal</keyword>